<feature type="active site" description="Proton donor" evidence="7">
    <location>
        <position position="410"/>
    </location>
</feature>
<gene>
    <name evidence="10" type="ORF">ONB1V03_LOCUS12845</name>
</gene>
<keyword evidence="6" id="KW-0378">Hydrolase</keyword>
<dbReference type="InterPro" id="IPR029058">
    <property type="entry name" value="AB_hydrolase_fold"/>
</dbReference>
<evidence type="ECO:0000256" key="4">
    <source>
        <dbReference type="ARBA" id="ARBA00012091"/>
    </source>
</evidence>
<dbReference type="PRINTS" id="PR00412">
    <property type="entry name" value="EPOXHYDRLASE"/>
</dbReference>
<keyword evidence="8" id="KW-0812">Transmembrane</keyword>
<feature type="active site" description="Nucleophile" evidence="7">
    <location>
        <position position="260"/>
    </location>
</feature>
<dbReference type="InterPro" id="IPR010497">
    <property type="entry name" value="Epoxide_hydro_N"/>
</dbReference>
<evidence type="ECO:0000256" key="8">
    <source>
        <dbReference type="SAM" id="Phobius"/>
    </source>
</evidence>
<comment type="subcellular location">
    <subcellularLocation>
        <location evidence="2">Microsome membrane</location>
        <topology evidence="2">Single-pass membrane protein</topology>
    </subcellularLocation>
</comment>
<dbReference type="SUPFAM" id="SSF53474">
    <property type="entry name" value="alpha/beta-Hydrolases"/>
    <property type="match status" value="2"/>
</dbReference>
<protein>
    <recommendedName>
        <fullName evidence="4">microsomal epoxide hydrolase</fullName>
        <ecNumber evidence="4">3.3.2.9</ecNumber>
    </recommendedName>
</protein>
<evidence type="ECO:0000256" key="3">
    <source>
        <dbReference type="ARBA" id="ARBA00010088"/>
    </source>
</evidence>
<feature type="active site" description="Proton acceptor" evidence="7">
    <location>
        <position position="460"/>
    </location>
</feature>
<evidence type="ECO:0000259" key="9">
    <source>
        <dbReference type="Pfam" id="PF06441"/>
    </source>
</evidence>
<dbReference type="InterPro" id="IPR016292">
    <property type="entry name" value="Epoxide_hydrolase"/>
</dbReference>
<evidence type="ECO:0000256" key="6">
    <source>
        <dbReference type="ARBA" id="ARBA00022801"/>
    </source>
</evidence>
<dbReference type="PANTHER" id="PTHR21661:SF35">
    <property type="entry name" value="EPOXIDE HYDROLASE"/>
    <property type="match status" value="1"/>
</dbReference>
<keyword evidence="8" id="KW-0472">Membrane</keyword>
<feature type="domain" description="Epoxide hydrolase N-terminal" evidence="9">
    <location>
        <begin position="57"/>
        <end position="164"/>
    </location>
</feature>
<dbReference type="EMBL" id="OC925555">
    <property type="protein sequence ID" value="CAD7656205.1"/>
    <property type="molecule type" value="Genomic_DNA"/>
</dbReference>
<organism evidence="10">
    <name type="scientific">Oppiella nova</name>
    <dbReference type="NCBI Taxonomy" id="334625"/>
    <lineage>
        <taxon>Eukaryota</taxon>
        <taxon>Metazoa</taxon>
        <taxon>Ecdysozoa</taxon>
        <taxon>Arthropoda</taxon>
        <taxon>Chelicerata</taxon>
        <taxon>Arachnida</taxon>
        <taxon>Acari</taxon>
        <taxon>Acariformes</taxon>
        <taxon>Sarcoptiformes</taxon>
        <taxon>Oribatida</taxon>
        <taxon>Brachypylina</taxon>
        <taxon>Oppioidea</taxon>
        <taxon>Oppiidae</taxon>
        <taxon>Oppiella</taxon>
    </lineage>
</organism>
<dbReference type="Pfam" id="PF06441">
    <property type="entry name" value="EHN"/>
    <property type="match status" value="1"/>
</dbReference>
<dbReference type="GO" id="GO:0033961">
    <property type="term" value="F:cis-stilbene-oxide hydrolase activity"/>
    <property type="evidence" value="ECO:0007669"/>
    <property type="project" value="UniProtKB-EC"/>
</dbReference>
<dbReference type="GO" id="GO:0097176">
    <property type="term" value="P:epoxide metabolic process"/>
    <property type="evidence" value="ECO:0007669"/>
    <property type="project" value="TreeGrafter"/>
</dbReference>
<comment type="similarity">
    <text evidence="3">Belongs to the peptidase S33 family.</text>
</comment>
<keyword evidence="5" id="KW-0058">Aromatic hydrocarbons catabolism</keyword>
<accession>A0A7R9M9P1</accession>
<dbReference type="Proteomes" id="UP000728032">
    <property type="component" value="Unassembled WGS sequence"/>
</dbReference>
<dbReference type="Gene3D" id="3.40.50.1820">
    <property type="entry name" value="alpha/beta hydrolase"/>
    <property type="match status" value="2"/>
</dbReference>
<proteinExistence type="inferred from homology"/>
<keyword evidence="8" id="KW-1133">Transmembrane helix</keyword>
<reference evidence="10" key="1">
    <citation type="submission" date="2020-11" db="EMBL/GenBank/DDBJ databases">
        <authorList>
            <person name="Tran Van P."/>
        </authorList>
    </citation>
    <scope>NUCLEOTIDE SEQUENCE</scope>
</reference>
<evidence type="ECO:0000256" key="7">
    <source>
        <dbReference type="PIRSR" id="PIRSR001112-1"/>
    </source>
</evidence>
<dbReference type="PANTHER" id="PTHR21661">
    <property type="entry name" value="EPOXIDE HYDROLASE 1-RELATED"/>
    <property type="match status" value="1"/>
</dbReference>
<dbReference type="InterPro" id="IPR000639">
    <property type="entry name" value="Epox_hydrolase-like"/>
</dbReference>
<dbReference type="OrthoDB" id="7130006at2759"/>
<evidence type="ECO:0000256" key="1">
    <source>
        <dbReference type="ARBA" id="ARBA00000221"/>
    </source>
</evidence>
<dbReference type="AlphaFoldDB" id="A0A7R9M9P1"/>
<name>A0A7R9M9P1_9ACAR</name>
<evidence type="ECO:0000256" key="5">
    <source>
        <dbReference type="ARBA" id="ARBA00022797"/>
    </source>
</evidence>
<evidence type="ECO:0000313" key="10">
    <source>
        <dbReference type="EMBL" id="CAD7656205.1"/>
    </source>
</evidence>
<sequence length="498" mass="56731">MGFIGKIVLLGIVVAIGAVLYSQFLAPDPPLPHIPELWFGKNALKAGQAIPKDPEDINKFSVKVSDEVLNDLKRRLESARYVEPIPGTQFNYGFNADYLKKVVDHWRTQFNWRTQEKELNKFTQYTTKINGIDIHFLHVKPSKPAKTVVPLMVIHGWPGSVWEYYKAIPMLIEPTNDIAFEIICPSIPGYGFSEAPHQPGFDVTQTSRIFLKLMHRLNHKTFFVHGGDWGMRLDVTQTSRIFLKLMHRLNHKTFFVHGGDWGSIISKTMATLYPEHIRGVHTTFSGNMNLKGMALVKFITGMYAPSLVFANPDKDYQKSYPALDKFYFMLRESGYMHLQATKPDTIGAALIDSPVGLAAYILEKFSTWTNPDNVRKSDGALTQKFTLDELLTNIMIYWTSNNVASSMRYYKESLTRIPVSAAVPAAVADFPHELLRSPKELTQYLYKNLVQYTDMPRGGHFGAFEEPKLMADDLKKFVRKVLDLEANDRLNKQKSNEL</sequence>
<evidence type="ECO:0000256" key="2">
    <source>
        <dbReference type="ARBA" id="ARBA00004111"/>
    </source>
</evidence>
<evidence type="ECO:0000313" key="11">
    <source>
        <dbReference type="Proteomes" id="UP000728032"/>
    </source>
</evidence>
<keyword evidence="11" id="KW-1185">Reference proteome</keyword>
<comment type="catalytic activity">
    <reaction evidence="1">
        <text>1-(4-methoxyphenyl)-N-methyl-N-[(3-methyloxetan-3-yl)methyl]methanamine + H2O = 2-{[(4-methoxybenzyl)(methyl)amino]methyl}-2-methylpropane-1,3-diol</text>
        <dbReference type="Rhea" id="RHEA:55764"/>
        <dbReference type="ChEBI" id="CHEBI:15377"/>
        <dbReference type="ChEBI" id="CHEBI:139161"/>
        <dbReference type="ChEBI" id="CHEBI:139164"/>
        <dbReference type="EC" id="3.3.2.9"/>
    </reaction>
</comment>
<dbReference type="PIRSF" id="PIRSF001112">
    <property type="entry name" value="Epoxide_hydrolase"/>
    <property type="match status" value="1"/>
</dbReference>
<dbReference type="EC" id="3.3.2.9" evidence="4"/>
<dbReference type="EMBL" id="CAJPVJ010010730">
    <property type="protein sequence ID" value="CAG2173392.1"/>
    <property type="molecule type" value="Genomic_DNA"/>
</dbReference>
<feature type="transmembrane region" description="Helical" evidence="8">
    <location>
        <begin position="7"/>
        <end position="26"/>
    </location>
</feature>